<keyword evidence="1 4" id="KW-0808">Transferase</keyword>
<name>A0AAW8QAD9_VIBPH</name>
<dbReference type="EMBL" id="JAUHGG010000025">
    <property type="protein sequence ID" value="MDS1824470.1"/>
    <property type="molecule type" value="Genomic_DNA"/>
</dbReference>
<dbReference type="InterPro" id="IPR016181">
    <property type="entry name" value="Acyl_CoA_acyltransferase"/>
</dbReference>
<sequence length="165" mass="18269">MEIRRINQDDLDSFVALWQGVFDEGAYLRSPPPPKEKVLKVLCKVEQLKFPNFVALSAGKVVASIEAFPGSMCGLECNDVGFVGAQVHADLRGKGLGKKLLKQVISDSKRFGYKELRLEVYKSNIAARKLYEKLGFSYVGEGEEITLPNGETTQSLKMRLSIAQA</sequence>
<dbReference type="EC" id="2.3.1.-" evidence="4"/>
<evidence type="ECO:0000313" key="5">
    <source>
        <dbReference type="Proteomes" id="UP001253193"/>
    </source>
</evidence>
<keyword evidence="2 4" id="KW-0012">Acyltransferase</keyword>
<dbReference type="InterPro" id="IPR000182">
    <property type="entry name" value="GNAT_dom"/>
</dbReference>
<dbReference type="GO" id="GO:0016747">
    <property type="term" value="F:acyltransferase activity, transferring groups other than amino-acyl groups"/>
    <property type="evidence" value="ECO:0007669"/>
    <property type="project" value="InterPro"/>
</dbReference>
<dbReference type="PANTHER" id="PTHR43420">
    <property type="entry name" value="ACETYLTRANSFERASE"/>
    <property type="match status" value="1"/>
</dbReference>
<reference evidence="4" key="1">
    <citation type="submission" date="2023-06" db="EMBL/GenBank/DDBJ databases">
        <title>Genomic Diversity of Vibrio spp. and Metagenomic Analysis of Pathogens in Florida Gulf Coastal Waters Following Hurricane Ian.</title>
        <authorList>
            <person name="Brumfield K.D."/>
        </authorList>
    </citation>
    <scope>NUCLEOTIDE SEQUENCE</scope>
    <source>
        <strain evidence="4">WBS2B-138</strain>
    </source>
</reference>
<proteinExistence type="predicted"/>
<evidence type="ECO:0000259" key="3">
    <source>
        <dbReference type="PROSITE" id="PS51186"/>
    </source>
</evidence>
<dbReference type="Proteomes" id="UP001253193">
    <property type="component" value="Unassembled WGS sequence"/>
</dbReference>
<accession>A0AAW8QAD9</accession>
<feature type="domain" description="N-acetyltransferase" evidence="3">
    <location>
        <begin position="1"/>
        <end position="163"/>
    </location>
</feature>
<protein>
    <submittedName>
        <fullName evidence="4">GNAT family N-acetyltransferase</fullName>
        <ecNumber evidence="4">2.3.1.-</ecNumber>
    </submittedName>
</protein>
<dbReference type="Pfam" id="PF00583">
    <property type="entry name" value="Acetyltransf_1"/>
    <property type="match status" value="1"/>
</dbReference>
<dbReference type="RefSeq" id="WP_140104049.1">
    <property type="nucleotide sequence ID" value="NZ_JAUHGG010000025.1"/>
</dbReference>
<gene>
    <name evidence="4" type="ORF">QX249_28030</name>
</gene>
<organism evidence="4 5">
    <name type="scientific">Vibrio parahaemolyticus</name>
    <dbReference type="NCBI Taxonomy" id="670"/>
    <lineage>
        <taxon>Bacteria</taxon>
        <taxon>Pseudomonadati</taxon>
        <taxon>Pseudomonadota</taxon>
        <taxon>Gammaproteobacteria</taxon>
        <taxon>Vibrionales</taxon>
        <taxon>Vibrionaceae</taxon>
        <taxon>Vibrio</taxon>
    </lineage>
</organism>
<dbReference type="PROSITE" id="PS51186">
    <property type="entry name" value="GNAT"/>
    <property type="match status" value="1"/>
</dbReference>
<dbReference type="AlphaFoldDB" id="A0AAW8QAD9"/>
<dbReference type="Gene3D" id="3.40.630.30">
    <property type="match status" value="1"/>
</dbReference>
<evidence type="ECO:0000313" key="4">
    <source>
        <dbReference type="EMBL" id="MDS1824470.1"/>
    </source>
</evidence>
<comment type="caution">
    <text evidence="4">The sequence shown here is derived from an EMBL/GenBank/DDBJ whole genome shotgun (WGS) entry which is preliminary data.</text>
</comment>
<dbReference type="InterPro" id="IPR050680">
    <property type="entry name" value="YpeA/RimI_acetyltransf"/>
</dbReference>
<evidence type="ECO:0000256" key="2">
    <source>
        <dbReference type="ARBA" id="ARBA00023315"/>
    </source>
</evidence>
<dbReference type="SUPFAM" id="SSF55729">
    <property type="entry name" value="Acyl-CoA N-acyltransferases (Nat)"/>
    <property type="match status" value="1"/>
</dbReference>
<evidence type="ECO:0000256" key="1">
    <source>
        <dbReference type="ARBA" id="ARBA00022679"/>
    </source>
</evidence>